<dbReference type="PANTHER" id="PTHR33362:SF5">
    <property type="entry name" value="C4-DICARBOXYLATE TRAP TRANSPORTER LARGE PERMEASE PROTEIN DCTM"/>
    <property type="match status" value="1"/>
</dbReference>
<feature type="transmembrane region" description="Helical" evidence="7">
    <location>
        <begin position="191"/>
        <end position="215"/>
    </location>
</feature>
<keyword evidence="6 7" id="KW-0472">Membrane</keyword>
<evidence type="ECO:0000256" key="5">
    <source>
        <dbReference type="ARBA" id="ARBA00022989"/>
    </source>
</evidence>
<evidence type="ECO:0000259" key="8">
    <source>
        <dbReference type="Pfam" id="PF06808"/>
    </source>
</evidence>
<feature type="transmembrane region" description="Helical" evidence="7">
    <location>
        <begin position="328"/>
        <end position="349"/>
    </location>
</feature>
<evidence type="ECO:0000256" key="7">
    <source>
        <dbReference type="SAM" id="Phobius"/>
    </source>
</evidence>
<keyword evidence="2" id="KW-1003">Cell membrane</keyword>
<feature type="transmembrane region" description="Helical" evidence="7">
    <location>
        <begin position="61"/>
        <end position="87"/>
    </location>
</feature>
<dbReference type="InterPro" id="IPR010656">
    <property type="entry name" value="DctM"/>
</dbReference>
<dbReference type="Pfam" id="PF06808">
    <property type="entry name" value="DctM"/>
    <property type="match status" value="1"/>
</dbReference>
<dbReference type="RefSeq" id="WP_379582139.1">
    <property type="nucleotide sequence ID" value="NZ_JBHSQW010000004.1"/>
</dbReference>
<evidence type="ECO:0000256" key="4">
    <source>
        <dbReference type="ARBA" id="ARBA00022692"/>
    </source>
</evidence>
<evidence type="ECO:0000256" key="2">
    <source>
        <dbReference type="ARBA" id="ARBA00022475"/>
    </source>
</evidence>
<organism evidence="9 10">
    <name type="scientific">Pseudonocardia hispaniensis</name>
    <dbReference type="NCBI Taxonomy" id="904933"/>
    <lineage>
        <taxon>Bacteria</taxon>
        <taxon>Bacillati</taxon>
        <taxon>Actinomycetota</taxon>
        <taxon>Actinomycetes</taxon>
        <taxon>Pseudonocardiales</taxon>
        <taxon>Pseudonocardiaceae</taxon>
        <taxon>Pseudonocardia</taxon>
    </lineage>
</organism>
<name>A0ABW1IXE5_9PSEU</name>
<comment type="subcellular location">
    <subcellularLocation>
        <location evidence="1">Cell inner membrane</location>
        <topology evidence="1">Multi-pass membrane protein</topology>
    </subcellularLocation>
</comment>
<dbReference type="InterPro" id="IPR004681">
    <property type="entry name" value="TRAP_DctM"/>
</dbReference>
<evidence type="ECO:0000256" key="1">
    <source>
        <dbReference type="ARBA" id="ARBA00004429"/>
    </source>
</evidence>
<comment type="caution">
    <text evidence="9">The sequence shown here is derived from an EMBL/GenBank/DDBJ whole genome shotgun (WGS) entry which is preliminary data.</text>
</comment>
<evidence type="ECO:0000313" key="9">
    <source>
        <dbReference type="EMBL" id="MFC5992977.1"/>
    </source>
</evidence>
<feature type="transmembrane region" description="Helical" evidence="7">
    <location>
        <begin position="298"/>
        <end position="316"/>
    </location>
</feature>
<protein>
    <submittedName>
        <fullName evidence="9">TRAP transporter large permease</fullName>
    </submittedName>
</protein>
<reference evidence="10" key="1">
    <citation type="journal article" date="2019" name="Int. J. Syst. Evol. Microbiol.">
        <title>The Global Catalogue of Microorganisms (GCM) 10K type strain sequencing project: providing services to taxonomists for standard genome sequencing and annotation.</title>
        <authorList>
            <consortium name="The Broad Institute Genomics Platform"/>
            <consortium name="The Broad Institute Genome Sequencing Center for Infectious Disease"/>
            <person name="Wu L."/>
            <person name="Ma J."/>
        </authorList>
    </citation>
    <scope>NUCLEOTIDE SEQUENCE [LARGE SCALE GENOMIC DNA]</scope>
    <source>
        <strain evidence="10">CCM 8391</strain>
    </source>
</reference>
<feature type="transmembrane region" description="Helical" evidence="7">
    <location>
        <begin position="394"/>
        <end position="411"/>
    </location>
</feature>
<sequence>MVRLLEKLPAGVGPTSPTSRTSRTTSIATIGVGVLLVSGTAAAVALGFLHWDPIVSGFLTIVALLCMLLVRVPIGAAMGIAGVLGVYSVQGMRGLESMLESLPHDQAASWSLSVIPMFVLMGMLLWRSGVTSRMYETAGQWLGWLPGGLAVTTNVAGAGLSAASGSTIGVTYALGRVAVPAMIAANYPTRLTLASVMMVGSSAQLIPPSLLLVVYSGLANTVVGDQLVAGILPGVLIAVVNTVVLVVWAAAAQKRSGVSFDRVQTTWRGRWMSLGQVWPVAVLIAVVVGGLYLGWFTATEAGAVGAFMSLVYLFVYQRGEAPRALKQACIDTVSTVGAIFILVIGAAVFSRAMALTGVTRAIAEWVADAGFGTMSFAFLLIVVFMVLGLFLEPMSMMLLTVPVLLPVLGALDVDLIWFGVFIVLMGEIANVTPPVGILLYVVHRLTRDREVNLGREITLKDVITGAMAFVWTGITLAVLLILFPGIVGVSG</sequence>
<dbReference type="PANTHER" id="PTHR33362">
    <property type="entry name" value="SIALIC ACID TRAP TRANSPORTER PERMEASE PROTEIN SIAT-RELATED"/>
    <property type="match status" value="1"/>
</dbReference>
<keyword evidence="3" id="KW-0997">Cell inner membrane</keyword>
<evidence type="ECO:0000313" key="10">
    <source>
        <dbReference type="Proteomes" id="UP001596302"/>
    </source>
</evidence>
<keyword evidence="10" id="KW-1185">Reference proteome</keyword>
<feature type="transmembrane region" description="Helical" evidence="7">
    <location>
        <begin position="462"/>
        <end position="487"/>
    </location>
</feature>
<evidence type="ECO:0000256" key="6">
    <source>
        <dbReference type="ARBA" id="ARBA00023136"/>
    </source>
</evidence>
<proteinExistence type="predicted"/>
<feature type="transmembrane region" description="Helical" evidence="7">
    <location>
        <begin position="107"/>
        <end position="126"/>
    </location>
</feature>
<feature type="transmembrane region" description="Helical" evidence="7">
    <location>
        <begin position="369"/>
        <end position="387"/>
    </location>
</feature>
<dbReference type="Proteomes" id="UP001596302">
    <property type="component" value="Unassembled WGS sequence"/>
</dbReference>
<feature type="transmembrane region" description="Helical" evidence="7">
    <location>
        <begin position="227"/>
        <end position="250"/>
    </location>
</feature>
<feature type="transmembrane region" description="Helical" evidence="7">
    <location>
        <begin position="417"/>
        <end position="442"/>
    </location>
</feature>
<feature type="transmembrane region" description="Helical" evidence="7">
    <location>
        <begin position="27"/>
        <end position="49"/>
    </location>
</feature>
<keyword evidence="5 7" id="KW-1133">Transmembrane helix</keyword>
<gene>
    <name evidence="9" type="ORF">ACFQE5_01985</name>
</gene>
<accession>A0ABW1IXE5</accession>
<keyword evidence="4 7" id="KW-0812">Transmembrane</keyword>
<feature type="domain" description="TRAP C4-dicarboxylate transport system permease DctM subunit" evidence="8">
    <location>
        <begin position="61"/>
        <end position="486"/>
    </location>
</feature>
<feature type="transmembrane region" description="Helical" evidence="7">
    <location>
        <begin position="271"/>
        <end position="292"/>
    </location>
</feature>
<evidence type="ECO:0000256" key="3">
    <source>
        <dbReference type="ARBA" id="ARBA00022519"/>
    </source>
</evidence>
<dbReference type="EMBL" id="JBHSQW010000004">
    <property type="protein sequence ID" value="MFC5992977.1"/>
    <property type="molecule type" value="Genomic_DNA"/>
</dbReference>